<evidence type="ECO:0000313" key="2">
    <source>
        <dbReference type="EMBL" id="QPC97764.1"/>
    </source>
</evidence>
<dbReference type="RefSeq" id="WP_200980777.1">
    <property type="nucleotide sequence ID" value="NZ_CP064654.1"/>
</dbReference>
<gene>
    <name evidence="2" type="ORF">IRL76_07550</name>
</gene>
<proteinExistence type="predicted"/>
<sequence length="197" mass="22256">MLADRALNGVEEAVFYHGEEVARRRRYDSRLLLAHLARLDRMAERPEVQAALALLDDQIEGLARGEELSDPATAACPRAERGEKRQDRVPPVPSCRDCGGDCDIPHGELGPDDCQWYPNRIARMEEARPDLADTPDELARELAGERGVDWEECADAIEGFQLEAFEADGYEWWLVTDEPGMMDSILHDYREEEEEGS</sequence>
<name>A0A7S8F273_9SPHN</name>
<evidence type="ECO:0000256" key="1">
    <source>
        <dbReference type="SAM" id="MobiDB-lite"/>
    </source>
</evidence>
<keyword evidence="3" id="KW-1185">Reference proteome</keyword>
<dbReference type="EMBL" id="CP064654">
    <property type="protein sequence ID" value="QPC97764.1"/>
    <property type="molecule type" value="Genomic_DNA"/>
</dbReference>
<evidence type="ECO:0000313" key="3">
    <source>
        <dbReference type="Proteomes" id="UP000594459"/>
    </source>
</evidence>
<organism evidence="2 3">
    <name type="scientific">Qipengyuania soli</name>
    <dbReference type="NCBI Taxonomy" id="2782568"/>
    <lineage>
        <taxon>Bacteria</taxon>
        <taxon>Pseudomonadati</taxon>
        <taxon>Pseudomonadota</taxon>
        <taxon>Alphaproteobacteria</taxon>
        <taxon>Sphingomonadales</taxon>
        <taxon>Erythrobacteraceae</taxon>
        <taxon>Qipengyuania</taxon>
    </lineage>
</organism>
<dbReference type="Proteomes" id="UP000594459">
    <property type="component" value="Chromosome"/>
</dbReference>
<protein>
    <submittedName>
        <fullName evidence="2">Uncharacterized protein</fullName>
    </submittedName>
</protein>
<accession>A0A7S8F273</accession>
<dbReference type="AlphaFoldDB" id="A0A7S8F273"/>
<dbReference type="KEGG" id="qso:IRL76_07550"/>
<feature type="region of interest" description="Disordered" evidence="1">
    <location>
        <begin position="70"/>
        <end position="92"/>
    </location>
</feature>
<feature type="compositionally biased region" description="Basic and acidic residues" evidence="1">
    <location>
        <begin position="78"/>
        <end position="88"/>
    </location>
</feature>
<reference evidence="2 3" key="1">
    <citation type="submission" date="2020-11" db="EMBL/GenBank/DDBJ databases">
        <title>The genome sequence of Erythrobacter sp. 6D36.</title>
        <authorList>
            <person name="Liu Y."/>
        </authorList>
    </citation>
    <scope>NUCLEOTIDE SEQUENCE [LARGE SCALE GENOMIC DNA]</scope>
    <source>
        <strain evidence="2 3">6D36</strain>
    </source>
</reference>